<dbReference type="PANTHER" id="PTHR12151:SF25">
    <property type="entry name" value="LINALOOL DEHYDRATASE_ISOMERASE DOMAIN-CONTAINING PROTEIN"/>
    <property type="match status" value="1"/>
</dbReference>
<keyword evidence="5" id="KW-1185">Reference proteome</keyword>
<dbReference type="Gene3D" id="3.40.30.10">
    <property type="entry name" value="Glutaredoxin"/>
    <property type="match status" value="1"/>
</dbReference>
<dbReference type="SUPFAM" id="SSF52833">
    <property type="entry name" value="Thioredoxin-like"/>
    <property type="match status" value="1"/>
</dbReference>
<dbReference type="AlphaFoldDB" id="A0A2T5FY11"/>
<gene>
    <name evidence="4" type="ORF">CLG96_08180</name>
</gene>
<evidence type="ECO:0000313" key="5">
    <source>
        <dbReference type="Proteomes" id="UP000244162"/>
    </source>
</evidence>
<sequence length="220" mass="23751">MSMSPIILASAFITAGQAATGKADHDGHGYGPPSPERLGGAYDFIDIDGRHVTAADFTGHWTLLYFGYSRCTASCTMAIPTIAEAARLLRERGVMTRAAFVDIEPPPLGLTRRRAPLADSHHHGAGHDDRSQSMRRIAQSFGDGLRVLSGSRAQLAAATAAFRVAREHIPPRAGETGHSINHSSMIYFLAPDRRVAGYGYHDAEPVALAQMIQKLHQARL</sequence>
<organism evidence="4 5">
    <name type="scientific">Sphingomonas oleivorans</name>
    <dbReference type="NCBI Taxonomy" id="1735121"/>
    <lineage>
        <taxon>Bacteria</taxon>
        <taxon>Pseudomonadati</taxon>
        <taxon>Pseudomonadota</taxon>
        <taxon>Alphaproteobacteria</taxon>
        <taxon>Sphingomonadales</taxon>
        <taxon>Sphingomonadaceae</taxon>
        <taxon>Sphingomonas</taxon>
    </lineage>
</organism>
<accession>A0A2T5FY11</accession>
<protein>
    <recommendedName>
        <fullName evidence="6">SCO family protein</fullName>
    </recommendedName>
</protein>
<dbReference type="InterPro" id="IPR003782">
    <property type="entry name" value="SCO1/SenC"/>
</dbReference>
<keyword evidence="2" id="KW-0186">Copper</keyword>
<evidence type="ECO:0000256" key="1">
    <source>
        <dbReference type="ARBA" id="ARBA00010996"/>
    </source>
</evidence>
<evidence type="ECO:0000313" key="4">
    <source>
        <dbReference type="EMBL" id="PTQ11419.1"/>
    </source>
</evidence>
<proteinExistence type="inferred from homology"/>
<dbReference type="Proteomes" id="UP000244162">
    <property type="component" value="Unassembled WGS sequence"/>
</dbReference>
<dbReference type="EMBL" id="NWBU01000007">
    <property type="protein sequence ID" value="PTQ11419.1"/>
    <property type="molecule type" value="Genomic_DNA"/>
</dbReference>
<evidence type="ECO:0000256" key="2">
    <source>
        <dbReference type="PIRSR" id="PIRSR603782-1"/>
    </source>
</evidence>
<dbReference type="PANTHER" id="PTHR12151">
    <property type="entry name" value="ELECTRON TRANSPORT PROTIN SCO1/SENC FAMILY MEMBER"/>
    <property type="match status" value="1"/>
</dbReference>
<feature type="binding site" evidence="2">
    <location>
        <position position="71"/>
    </location>
    <ligand>
        <name>Cu cation</name>
        <dbReference type="ChEBI" id="CHEBI:23378"/>
    </ligand>
</feature>
<dbReference type="GO" id="GO:0046872">
    <property type="term" value="F:metal ion binding"/>
    <property type="evidence" value="ECO:0007669"/>
    <property type="project" value="UniProtKB-KW"/>
</dbReference>
<comment type="caution">
    <text evidence="4">The sequence shown here is derived from an EMBL/GenBank/DDBJ whole genome shotgun (WGS) entry which is preliminary data.</text>
</comment>
<keyword evidence="2" id="KW-0479">Metal-binding</keyword>
<dbReference type="RefSeq" id="WP_107967413.1">
    <property type="nucleotide sequence ID" value="NZ_NWBU01000007.1"/>
</dbReference>
<dbReference type="InterPro" id="IPR036249">
    <property type="entry name" value="Thioredoxin-like_sf"/>
</dbReference>
<feature type="binding site" evidence="2">
    <location>
        <position position="182"/>
    </location>
    <ligand>
        <name>Cu cation</name>
        <dbReference type="ChEBI" id="CHEBI:23378"/>
    </ligand>
</feature>
<dbReference type="OrthoDB" id="9790194at2"/>
<evidence type="ECO:0000256" key="3">
    <source>
        <dbReference type="PIRSR" id="PIRSR603782-2"/>
    </source>
</evidence>
<comment type="similarity">
    <text evidence="1">Belongs to the SCO1/2 family.</text>
</comment>
<feature type="disulfide bond" description="Redox-active" evidence="3">
    <location>
        <begin position="71"/>
        <end position="75"/>
    </location>
</feature>
<keyword evidence="3" id="KW-1015">Disulfide bond</keyword>
<reference evidence="4 5" key="1">
    <citation type="submission" date="2017-09" db="EMBL/GenBank/DDBJ databases">
        <title>Sphingomonas panjinensis sp.nov., isolated from oil-contaminated soil.</title>
        <authorList>
            <person name="Wang L."/>
            <person name="Chen L."/>
        </authorList>
    </citation>
    <scope>NUCLEOTIDE SEQUENCE [LARGE SCALE GENOMIC DNA]</scope>
    <source>
        <strain evidence="4 5">FW-11</strain>
    </source>
</reference>
<dbReference type="Pfam" id="PF02630">
    <property type="entry name" value="SCO1-SenC"/>
    <property type="match status" value="2"/>
</dbReference>
<evidence type="ECO:0008006" key="6">
    <source>
        <dbReference type="Google" id="ProtNLM"/>
    </source>
</evidence>
<feature type="binding site" evidence="2">
    <location>
        <position position="75"/>
    </location>
    <ligand>
        <name>Cu cation</name>
        <dbReference type="ChEBI" id="CHEBI:23378"/>
    </ligand>
</feature>
<name>A0A2T5FY11_9SPHN</name>